<evidence type="ECO:0000313" key="2">
    <source>
        <dbReference type="Proteomes" id="UP000054495"/>
    </source>
</evidence>
<organism evidence="1 2">
    <name type="scientific">Ancylostoma ceylanicum</name>
    <dbReference type="NCBI Taxonomy" id="53326"/>
    <lineage>
        <taxon>Eukaryota</taxon>
        <taxon>Metazoa</taxon>
        <taxon>Ecdysozoa</taxon>
        <taxon>Nematoda</taxon>
        <taxon>Chromadorea</taxon>
        <taxon>Rhabditida</taxon>
        <taxon>Rhabditina</taxon>
        <taxon>Rhabditomorpha</taxon>
        <taxon>Strongyloidea</taxon>
        <taxon>Ancylostomatidae</taxon>
        <taxon>Ancylostomatinae</taxon>
        <taxon>Ancylostoma</taxon>
    </lineage>
</organism>
<dbReference type="AlphaFoldDB" id="A0A0D6L5F2"/>
<dbReference type="Proteomes" id="UP000054495">
    <property type="component" value="Unassembled WGS sequence"/>
</dbReference>
<evidence type="ECO:0000313" key="1">
    <source>
        <dbReference type="EMBL" id="EPB65823.1"/>
    </source>
</evidence>
<name>A0A0D6L5F2_9BILA</name>
<dbReference type="EMBL" id="KE127008">
    <property type="protein sequence ID" value="EPB65823.1"/>
    <property type="molecule type" value="Genomic_DNA"/>
</dbReference>
<keyword evidence="2" id="KW-1185">Reference proteome</keyword>
<protein>
    <submittedName>
        <fullName evidence="1">Uncharacterized protein</fullName>
    </submittedName>
</protein>
<reference evidence="1 2" key="1">
    <citation type="submission" date="2013-05" db="EMBL/GenBank/DDBJ databases">
        <title>Draft genome of the parasitic nematode Anyclostoma ceylanicum.</title>
        <authorList>
            <person name="Mitreva M."/>
        </authorList>
    </citation>
    <scope>NUCLEOTIDE SEQUENCE [LARGE SCALE GENOMIC DNA]</scope>
</reference>
<proteinExistence type="predicted"/>
<accession>A0A0D6L5F2</accession>
<gene>
    <name evidence="1" type="ORF">ANCCEY_15103</name>
</gene>
<feature type="non-terminal residue" evidence="1">
    <location>
        <position position="130"/>
    </location>
</feature>
<sequence length="130" mass="14562">MVIAPETAIPISFDEAVIDYDMGYEILKERMASWGKTQLFIGASTERRFDTKVSRAAKKDPYGGTGYVEYYNSSLLMSPTIRPEIVHKSKLVLGAEKVPFSHWFPFLEEWSLDLGGTSGTLGVEKHPKNS</sequence>